<reference evidence="2" key="1">
    <citation type="journal article" date="2013" name="Environ. Microbiol.">
        <title>Microbiota from the distal guts of lean and obese adolescents exhibit partial functional redundancy besides clear differences in community structure.</title>
        <authorList>
            <person name="Ferrer M."/>
            <person name="Ruiz A."/>
            <person name="Lanza F."/>
            <person name="Haange S.B."/>
            <person name="Oberbach A."/>
            <person name="Till H."/>
            <person name="Bargiela R."/>
            <person name="Campoy C."/>
            <person name="Segura M.T."/>
            <person name="Richter M."/>
            <person name="von Bergen M."/>
            <person name="Seifert J."/>
            <person name="Suarez A."/>
        </authorList>
    </citation>
    <scope>NUCLEOTIDE SEQUENCE</scope>
</reference>
<comment type="caution">
    <text evidence="2">The sequence shown here is derived from an EMBL/GenBank/DDBJ whole genome shotgun (WGS) entry which is preliminary data.</text>
</comment>
<organism evidence="2">
    <name type="scientific">human gut metagenome</name>
    <dbReference type="NCBI Taxonomy" id="408170"/>
    <lineage>
        <taxon>unclassified sequences</taxon>
        <taxon>metagenomes</taxon>
        <taxon>organismal metagenomes</taxon>
    </lineage>
</organism>
<dbReference type="GO" id="GO:0005524">
    <property type="term" value="F:ATP binding"/>
    <property type="evidence" value="ECO:0007669"/>
    <property type="project" value="InterPro"/>
</dbReference>
<dbReference type="SUPFAM" id="SSF52540">
    <property type="entry name" value="P-loop containing nucleoside triphosphate hydrolases"/>
    <property type="match status" value="1"/>
</dbReference>
<evidence type="ECO:0000313" key="2">
    <source>
        <dbReference type="EMBL" id="EKC56901.1"/>
    </source>
</evidence>
<feature type="domain" description="IstB-like ATP-binding" evidence="1">
    <location>
        <begin position="1"/>
        <end position="48"/>
    </location>
</feature>
<name>K1TCF4_9ZZZZ</name>
<evidence type="ECO:0000259" key="1">
    <source>
        <dbReference type="Pfam" id="PF01695"/>
    </source>
</evidence>
<dbReference type="AlphaFoldDB" id="K1TCF4"/>
<dbReference type="InterPro" id="IPR027417">
    <property type="entry name" value="P-loop_NTPase"/>
</dbReference>
<sequence>MLIIDDLGTEPFNKNNLAFLFDVINERTANNKKIIINTNLQISEITKMYSMRFTSRLYEYFMMYKFYGEDIRIQKLRRG</sequence>
<accession>K1TCF4</accession>
<proteinExistence type="predicted"/>
<dbReference type="EMBL" id="AJWZ01007437">
    <property type="protein sequence ID" value="EKC56901.1"/>
    <property type="molecule type" value="Genomic_DNA"/>
</dbReference>
<dbReference type="Gene3D" id="3.40.50.300">
    <property type="entry name" value="P-loop containing nucleotide triphosphate hydrolases"/>
    <property type="match status" value="1"/>
</dbReference>
<dbReference type="InterPro" id="IPR002611">
    <property type="entry name" value="IstB_ATP-bd"/>
</dbReference>
<dbReference type="Pfam" id="PF01695">
    <property type="entry name" value="IstB_IS21"/>
    <property type="match status" value="1"/>
</dbReference>
<protein>
    <submittedName>
        <fullName evidence="2">DNA replication protein DnaC</fullName>
    </submittedName>
</protein>
<gene>
    <name evidence="2" type="ORF">OBE_10823</name>
</gene>